<dbReference type="InterPro" id="IPR000719">
    <property type="entry name" value="Prot_kinase_dom"/>
</dbReference>
<dbReference type="EMBL" id="AMZH03004037">
    <property type="protein sequence ID" value="RRT70389.1"/>
    <property type="molecule type" value="Genomic_DNA"/>
</dbReference>
<dbReference type="Gene3D" id="1.10.510.10">
    <property type="entry name" value="Transferase(Phosphotransferase) domain 1"/>
    <property type="match status" value="1"/>
</dbReference>
<sequence>MEHVIGGKFKLGKKIGSGSFGELYLGMLFSWIFINRVEYMHSKGFLHRDIKPDNFLMGLGRKANQVCSSTSSLIPPNPPLDVLFTGYQFDYVFDWTILKYPQIVANPRVRVDTDNSRPTSHHGSTSKRAVLSSSRQVSTEHSEPRPSRTSRILSSSSQPASGQRVKQPVVEYRSSSISRAAVRGTHSESLLRSFDLLSLGAEKRK</sequence>
<feature type="compositionally biased region" description="Polar residues" evidence="1">
    <location>
        <begin position="116"/>
        <end position="137"/>
    </location>
</feature>
<evidence type="ECO:0000256" key="1">
    <source>
        <dbReference type="SAM" id="MobiDB-lite"/>
    </source>
</evidence>
<evidence type="ECO:0000313" key="4">
    <source>
        <dbReference type="EMBL" id="RRT70389.1"/>
    </source>
</evidence>
<feature type="compositionally biased region" description="Low complexity" evidence="1">
    <location>
        <begin position="147"/>
        <end position="159"/>
    </location>
</feature>
<evidence type="ECO:0000259" key="3">
    <source>
        <dbReference type="PROSITE" id="PS50011"/>
    </source>
</evidence>
<keyword evidence="2" id="KW-0472">Membrane</keyword>
<accession>A0A427A2A3</accession>
<comment type="caution">
    <text evidence="4">The sequence shown here is derived from an EMBL/GenBank/DDBJ whole genome shotgun (WGS) entry which is preliminary data.</text>
</comment>
<evidence type="ECO:0000256" key="2">
    <source>
        <dbReference type="SAM" id="Phobius"/>
    </source>
</evidence>
<reference evidence="4 5" key="1">
    <citation type="journal article" date="2014" name="Agronomy (Basel)">
        <title>A Draft Genome Sequence for Ensete ventricosum, the Drought-Tolerant Tree Against Hunger.</title>
        <authorList>
            <person name="Harrison J."/>
            <person name="Moore K.A."/>
            <person name="Paszkiewicz K."/>
            <person name="Jones T."/>
            <person name="Grant M."/>
            <person name="Ambacheew D."/>
            <person name="Muzemil S."/>
            <person name="Studholme D.J."/>
        </authorList>
    </citation>
    <scope>NUCLEOTIDE SEQUENCE [LARGE SCALE GENOMIC DNA]</scope>
</reference>
<keyword evidence="2" id="KW-1133">Transmembrane helix</keyword>
<dbReference type="AlphaFoldDB" id="A0A427A2A3"/>
<proteinExistence type="predicted"/>
<feature type="region of interest" description="Disordered" evidence="1">
    <location>
        <begin position="111"/>
        <end position="170"/>
    </location>
</feature>
<dbReference type="Gene3D" id="3.30.200.20">
    <property type="entry name" value="Phosphorylase Kinase, domain 1"/>
    <property type="match status" value="1"/>
</dbReference>
<keyword evidence="2" id="KW-0812">Transmembrane</keyword>
<feature type="domain" description="Protein kinase" evidence="3">
    <location>
        <begin position="1"/>
        <end position="205"/>
    </location>
</feature>
<feature type="transmembrane region" description="Helical" evidence="2">
    <location>
        <begin position="15"/>
        <end position="34"/>
    </location>
</feature>
<gene>
    <name evidence="4" type="ORF">B296_00011780</name>
</gene>
<dbReference type="InterPro" id="IPR008271">
    <property type="entry name" value="Ser/Thr_kinase_AS"/>
</dbReference>
<dbReference type="InterPro" id="IPR011009">
    <property type="entry name" value="Kinase-like_dom_sf"/>
</dbReference>
<protein>
    <recommendedName>
        <fullName evidence="3">Protein kinase domain-containing protein</fullName>
    </recommendedName>
</protein>
<dbReference type="PROSITE" id="PS00108">
    <property type="entry name" value="PROTEIN_KINASE_ST"/>
    <property type="match status" value="1"/>
</dbReference>
<dbReference type="GO" id="GO:0005524">
    <property type="term" value="F:ATP binding"/>
    <property type="evidence" value="ECO:0007669"/>
    <property type="project" value="InterPro"/>
</dbReference>
<dbReference type="PROSITE" id="PS50011">
    <property type="entry name" value="PROTEIN_KINASE_DOM"/>
    <property type="match status" value="1"/>
</dbReference>
<dbReference type="Proteomes" id="UP000287651">
    <property type="component" value="Unassembled WGS sequence"/>
</dbReference>
<name>A0A427A2A3_ENSVE</name>
<dbReference type="SUPFAM" id="SSF56112">
    <property type="entry name" value="Protein kinase-like (PK-like)"/>
    <property type="match status" value="1"/>
</dbReference>
<evidence type="ECO:0000313" key="5">
    <source>
        <dbReference type="Proteomes" id="UP000287651"/>
    </source>
</evidence>
<organism evidence="4 5">
    <name type="scientific">Ensete ventricosum</name>
    <name type="common">Abyssinian banana</name>
    <name type="synonym">Musa ensete</name>
    <dbReference type="NCBI Taxonomy" id="4639"/>
    <lineage>
        <taxon>Eukaryota</taxon>
        <taxon>Viridiplantae</taxon>
        <taxon>Streptophyta</taxon>
        <taxon>Embryophyta</taxon>
        <taxon>Tracheophyta</taxon>
        <taxon>Spermatophyta</taxon>
        <taxon>Magnoliopsida</taxon>
        <taxon>Liliopsida</taxon>
        <taxon>Zingiberales</taxon>
        <taxon>Musaceae</taxon>
        <taxon>Ensete</taxon>
    </lineage>
</organism>
<dbReference type="GO" id="GO:0004672">
    <property type="term" value="F:protein kinase activity"/>
    <property type="evidence" value="ECO:0007669"/>
    <property type="project" value="InterPro"/>
</dbReference>